<dbReference type="Proteomes" id="UP000018958">
    <property type="component" value="Unassembled WGS sequence"/>
</dbReference>
<evidence type="ECO:0000256" key="2">
    <source>
        <dbReference type="SAM" id="MobiDB-lite"/>
    </source>
</evidence>
<evidence type="ECO:0000313" key="4">
    <source>
        <dbReference type="Proteomes" id="UP000018958"/>
    </source>
</evidence>
<dbReference type="EMBL" id="ANIX01001406">
    <property type="protein sequence ID" value="ETP18704.1"/>
    <property type="molecule type" value="Genomic_DNA"/>
</dbReference>
<proteinExistence type="predicted"/>
<feature type="compositionally biased region" description="Polar residues" evidence="2">
    <location>
        <begin position="275"/>
        <end position="307"/>
    </location>
</feature>
<comment type="caution">
    <text evidence="3">The sequence shown here is derived from an EMBL/GenBank/DDBJ whole genome shotgun (WGS) entry which is preliminary data.</text>
</comment>
<evidence type="ECO:0000313" key="3">
    <source>
        <dbReference type="EMBL" id="ETP18704.1"/>
    </source>
</evidence>
<feature type="non-terminal residue" evidence="3">
    <location>
        <position position="1"/>
    </location>
</feature>
<reference evidence="3 4" key="1">
    <citation type="submission" date="2013-11" db="EMBL/GenBank/DDBJ databases">
        <title>The Genome Sequence of Phytophthora parasitica CJ01A1.</title>
        <authorList>
            <consortium name="The Broad Institute Genomics Platform"/>
            <person name="Russ C."/>
            <person name="Tyler B."/>
            <person name="Panabieres F."/>
            <person name="Shan W."/>
            <person name="Tripathy S."/>
            <person name="Grunwald N."/>
            <person name="Machado M."/>
            <person name="Johnson C.S."/>
            <person name="Walker B."/>
            <person name="Young S.K."/>
            <person name="Zeng Q."/>
            <person name="Gargeya S."/>
            <person name="Fitzgerald M."/>
            <person name="Haas B."/>
            <person name="Abouelleil A."/>
            <person name="Allen A.W."/>
            <person name="Alvarado L."/>
            <person name="Arachchi H.M."/>
            <person name="Berlin A.M."/>
            <person name="Chapman S.B."/>
            <person name="Gainer-Dewar J."/>
            <person name="Goldberg J."/>
            <person name="Griggs A."/>
            <person name="Gujja S."/>
            <person name="Hansen M."/>
            <person name="Howarth C."/>
            <person name="Imamovic A."/>
            <person name="Ireland A."/>
            <person name="Larimer J."/>
            <person name="McCowan C."/>
            <person name="Murphy C."/>
            <person name="Pearson M."/>
            <person name="Poon T.W."/>
            <person name="Priest M."/>
            <person name="Roberts A."/>
            <person name="Saif S."/>
            <person name="Shea T."/>
            <person name="Sisk P."/>
            <person name="Sykes S."/>
            <person name="Wortman J."/>
            <person name="Nusbaum C."/>
            <person name="Birren B."/>
        </authorList>
    </citation>
    <scope>NUCLEOTIDE SEQUENCE [LARGE SCALE GENOMIC DNA]</scope>
    <source>
        <strain evidence="3 4">CJ01A1</strain>
    </source>
</reference>
<feature type="coiled-coil region" evidence="1">
    <location>
        <begin position="679"/>
        <end position="743"/>
    </location>
</feature>
<dbReference type="OrthoDB" id="129441at2759"/>
<keyword evidence="1" id="KW-0175">Coiled coil</keyword>
<accession>W2X9Y0</accession>
<feature type="region of interest" description="Disordered" evidence="2">
    <location>
        <begin position="182"/>
        <end position="201"/>
    </location>
</feature>
<gene>
    <name evidence="3" type="ORF">F441_07098</name>
</gene>
<sequence length="783" mass="86826">AVLKSPIWIHTTAMKDSLVAQLKAELKRTLRKHVGEAVNDVCNAFVDELDPPPPAPMFAKVGALKNEVDYDCCRQLVEYIVLNMDTSPDFAQQMDCVILAYQSNASMDILNSVVTQNMWVRRKLVPLSGGERDTLNKPNAFTEVQTQLKDKSQRADINPEERNVSLESTKFSRTDSIKVNHAEASAKSCEGANTENSQRKELDRTNCGDVVKNTKFITAKTSTFRSEILPTKATINLSKRAHSTAKYPSADVMIASSSSDSLAESDSDTFVATASNSTHTTVQANSAEASISDTSASVDSQTNNNVASRPREWGKRKRLVTRKRPKEAGISSKRARQAPWTESPESSDQSFTGHDTFLVKRASARQDASDVSIDNNVHTYLYKGRGKVNVVTAEVKRVAMDQQKISVKGHGSEVIPPTSKLVVVEKQPLGDTLQTNRCNSVIKTGTMGTTGVEAFSQTEHLNVHEKKKNSNVPSRLSRYFTMDDEVVVVEKEKKSQNLKAFKATKDIETKSGHNSEESSIDFELRQVERDLEAGDEVWGLNVAKAKFQAILDVLVSSLTQEAQSTVLSNAETGESAQAEDPIANLCNPTQRSADQTRLFKRRLRDTMAIIDAMLCNPPRGQACSRNCKDIRAQLCNEFTPCINPTCRAWHEAEAHIETCPSEQCELKNRVRLRETLHLIERKQQQANAAHAALEHANAALLSPTRHSNKERINVGNEETFAQIENLEQDLANLKGELMILVDMKLQLSITLSDIGIDANSDDGDRFPDFASHYTTRSHRRKSP</sequence>
<name>W2X9Y0_PHYNI</name>
<dbReference type="AlphaFoldDB" id="W2X9Y0"/>
<protein>
    <submittedName>
        <fullName evidence="3">Uncharacterized protein</fullName>
    </submittedName>
</protein>
<feature type="compositionally biased region" description="Polar residues" evidence="2">
    <location>
        <begin position="343"/>
        <end position="352"/>
    </location>
</feature>
<organism evidence="3 4">
    <name type="scientific">Phytophthora nicotianae CJ01A1</name>
    <dbReference type="NCBI Taxonomy" id="1317063"/>
    <lineage>
        <taxon>Eukaryota</taxon>
        <taxon>Sar</taxon>
        <taxon>Stramenopiles</taxon>
        <taxon>Oomycota</taxon>
        <taxon>Peronosporomycetes</taxon>
        <taxon>Peronosporales</taxon>
        <taxon>Peronosporaceae</taxon>
        <taxon>Phytophthora</taxon>
    </lineage>
</organism>
<feature type="region of interest" description="Disordered" evidence="2">
    <location>
        <begin position="275"/>
        <end position="352"/>
    </location>
</feature>
<evidence type="ECO:0000256" key="1">
    <source>
        <dbReference type="SAM" id="Coils"/>
    </source>
</evidence>
<feature type="compositionally biased region" description="Basic residues" evidence="2">
    <location>
        <begin position="314"/>
        <end position="325"/>
    </location>
</feature>